<reference evidence="7 8" key="1">
    <citation type="submission" date="2020-08" db="EMBL/GenBank/DDBJ databases">
        <title>Genomic Encyclopedia of Type Strains, Phase IV (KMG-IV): sequencing the most valuable type-strain genomes for metagenomic binning, comparative biology and taxonomic classification.</title>
        <authorList>
            <person name="Goeker M."/>
        </authorList>
    </citation>
    <scope>NUCLEOTIDE SEQUENCE [LARGE SCALE GENOMIC DNA]</scope>
    <source>
        <strain evidence="7 8">DSM 12251</strain>
    </source>
</reference>
<evidence type="ECO:0000256" key="3">
    <source>
        <dbReference type="ARBA" id="ARBA00022692"/>
    </source>
</evidence>
<comment type="caution">
    <text evidence="7">The sequence shown here is derived from an EMBL/GenBank/DDBJ whole genome shotgun (WGS) entry which is preliminary data.</text>
</comment>
<feature type="transmembrane region" description="Helical" evidence="6">
    <location>
        <begin position="124"/>
        <end position="144"/>
    </location>
</feature>
<evidence type="ECO:0000256" key="5">
    <source>
        <dbReference type="ARBA" id="ARBA00023136"/>
    </source>
</evidence>
<dbReference type="Gene3D" id="1.20.1250.20">
    <property type="entry name" value="MFS general substrate transporter like domains"/>
    <property type="match status" value="2"/>
</dbReference>
<feature type="transmembrane region" description="Helical" evidence="6">
    <location>
        <begin position="383"/>
        <end position="406"/>
    </location>
</feature>
<feature type="transmembrane region" description="Helical" evidence="6">
    <location>
        <begin position="347"/>
        <end position="371"/>
    </location>
</feature>
<sequence length="456" mass="51154">MPTNNETTPMAYRTAPVATPTMPPGIPYIIGNELAERFSFYGMRTILMIFMTTALVTHEGAKDLMSEAEASKWIHAYMAAVYLTPLAGGLIADLWLGKYKTILSLSLVYCLGHLVLALDSTRDGLFWGLTLVAIGAGGIKPCVASHVGDQFGQTNAHLLPRIYNWFYFSINFGSFFATLLTPWLMKHYGPHVAFGVPGILMFLATVLFWLGRQRFAHIPPQPREFMRELVRPEVVRSLSGLVMIYLFIAMFWSLFDQTASRWVAQATRMDLHLFGYPVLPDQIQSANPILVMLMIPLFSWVIYPWLGRLFTLTPLRKIWAGFILAAISFVIPALVESWISAGERPSIWWQVLAYVLITGAEIMISITSLEFSYSQAPARLKSIIMAVYYSSVFLGNVFTSLVNASIEKAGLASSLNGAAYYWFFVQCMAVTAALFLLVVRFYRGRTYLQEETATLT</sequence>
<dbReference type="GO" id="GO:0022857">
    <property type="term" value="F:transmembrane transporter activity"/>
    <property type="evidence" value="ECO:0007669"/>
    <property type="project" value="InterPro"/>
</dbReference>
<keyword evidence="3 6" id="KW-0812">Transmembrane</keyword>
<gene>
    <name evidence="7" type="ORF">HNQ64_000552</name>
</gene>
<evidence type="ECO:0000313" key="7">
    <source>
        <dbReference type="EMBL" id="MBB5036318.1"/>
    </source>
</evidence>
<keyword evidence="5 6" id="KW-0472">Membrane</keyword>
<dbReference type="SUPFAM" id="SSF103473">
    <property type="entry name" value="MFS general substrate transporter"/>
    <property type="match status" value="1"/>
</dbReference>
<feature type="transmembrane region" description="Helical" evidence="6">
    <location>
        <begin position="102"/>
        <end position="118"/>
    </location>
</feature>
<evidence type="ECO:0000256" key="1">
    <source>
        <dbReference type="ARBA" id="ARBA00004141"/>
    </source>
</evidence>
<feature type="transmembrane region" description="Helical" evidence="6">
    <location>
        <begin position="165"/>
        <end position="185"/>
    </location>
</feature>
<organism evidence="7 8">
    <name type="scientific">Prosthecobacter dejongeii</name>
    <dbReference type="NCBI Taxonomy" id="48465"/>
    <lineage>
        <taxon>Bacteria</taxon>
        <taxon>Pseudomonadati</taxon>
        <taxon>Verrucomicrobiota</taxon>
        <taxon>Verrucomicrobiia</taxon>
        <taxon>Verrucomicrobiales</taxon>
        <taxon>Verrucomicrobiaceae</taxon>
        <taxon>Prosthecobacter</taxon>
    </lineage>
</organism>
<dbReference type="GO" id="GO:0016020">
    <property type="term" value="C:membrane"/>
    <property type="evidence" value="ECO:0007669"/>
    <property type="project" value="UniProtKB-SubCell"/>
</dbReference>
<dbReference type="RefSeq" id="WP_246430918.1">
    <property type="nucleotide sequence ID" value="NZ_JACHIF010000001.1"/>
</dbReference>
<keyword evidence="8" id="KW-1185">Reference proteome</keyword>
<evidence type="ECO:0000256" key="4">
    <source>
        <dbReference type="ARBA" id="ARBA00022989"/>
    </source>
</evidence>
<comment type="similarity">
    <text evidence="2">Belongs to the major facilitator superfamily. Proton-dependent oligopeptide transporter (POT/PTR) (TC 2.A.17) family.</text>
</comment>
<dbReference type="InterPro" id="IPR036259">
    <property type="entry name" value="MFS_trans_sf"/>
</dbReference>
<dbReference type="AlphaFoldDB" id="A0A7W8DNF6"/>
<comment type="subcellular location">
    <subcellularLocation>
        <location evidence="1">Membrane</location>
        <topology evidence="1">Multi-pass membrane protein</topology>
    </subcellularLocation>
</comment>
<dbReference type="CDD" id="cd17347">
    <property type="entry name" value="MFS_SLC15A1_2_like"/>
    <property type="match status" value="1"/>
</dbReference>
<feature type="transmembrane region" description="Helical" evidence="6">
    <location>
        <begin position="418"/>
        <end position="439"/>
    </location>
</feature>
<dbReference type="GO" id="GO:0006857">
    <property type="term" value="P:oligopeptide transport"/>
    <property type="evidence" value="ECO:0007669"/>
    <property type="project" value="InterPro"/>
</dbReference>
<dbReference type="EMBL" id="JACHIF010000001">
    <property type="protein sequence ID" value="MBB5036318.1"/>
    <property type="molecule type" value="Genomic_DNA"/>
</dbReference>
<protein>
    <submittedName>
        <fullName evidence="7">POT family proton-dependent oligopeptide transporter</fullName>
    </submittedName>
</protein>
<dbReference type="InterPro" id="IPR018456">
    <property type="entry name" value="PTR2_symporter_CS"/>
</dbReference>
<name>A0A7W8DNF6_9BACT</name>
<dbReference type="InterPro" id="IPR000109">
    <property type="entry name" value="POT_fam"/>
</dbReference>
<dbReference type="Pfam" id="PF00854">
    <property type="entry name" value="PTR2"/>
    <property type="match status" value="2"/>
</dbReference>
<proteinExistence type="inferred from homology"/>
<feature type="transmembrane region" description="Helical" evidence="6">
    <location>
        <begin position="191"/>
        <end position="212"/>
    </location>
</feature>
<evidence type="ECO:0000313" key="8">
    <source>
        <dbReference type="Proteomes" id="UP000534294"/>
    </source>
</evidence>
<accession>A0A7W8DNF6</accession>
<evidence type="ECO:0000256" key="2">
    <source>
        <dbReference type="ARBA" id="ARBA00005982"/>
    </source>
</evidence>
<feature type="transmembrane region" description="Helical" evidence="6">
    <location>
        <begin position="233"/>
        <end position="255"/>
    </location>
</feature>
<feature type="transmembrane region" description="Helical" evidence="6">
    <location>
        <begin position="286"/>
        <end position="306"/>
    </location>
</feature>
<feature type="transmembrane region" description="Helical" evidence="6">
    <location>
        <begin position="76"/>
        <end position="95"/>
    </location>
</feature>
<keyword evidence="4 6" id="KW-1133">Transmembrane helix</keyword>
<dbReference type="PANTHER" id="PTHR11654">
    <property type="entry name" value="OLIGOPEPTIDE TRANSPORTER-RELATED"/>
    <property type="match status" value="1"/>
</dbReference>
<feature type="transmembrane region" description="Helical" evidence="6">
    <location>
        <begin position="318"/>
        <end position="335"/>
    </location>
</feature>
<dbReference type="Proteomes" id="UP000534294">
    <property type="component" value="Unassembled WGS sequence"/>
</dbReference>
<dbReference type="PROSITE" id="PS01022">
    <property type="entry name" value="PTR2_1"/>
    <property type="match status" value="1"/>
</dbReference>
<feature type="transmembrane region" description="Helical" evidence="6">
    <location>
        <begin position="38"/>
        <end position="56"/>
    </location>
</feature>
<evidence type="ECO:0000256" key="6">
    <source>
        <dbReference type="SAM" id="Phobius"/>
    </source>
</evidence>